<dbReference type="Proteomes" id="UP000282515">
    <property type="component" value="Unassembled WGS sequence"/>
</dbReference>
<dbReference type="RefSeq" id="WP_121793633.1">
    <property type="nucleotide sequence ID" value="NZ_RDBF01000003.1"/>
</dbReference>
<evidence type="ECO:0000313" key="2">
    <source>
        <dbReference type="EMBL" id="RLV56628.1"/>
    </source>
</evidence>
<keyword evidence="1" id="KW-0812">Transmembrane</keyword>
<feature type="transmembrane region" description="Helical" evidence="1">
    <location>
        <begin position="96"/>
        <end position="119"/>
    </location>
</feature>
<organism evidence="2 3">
    <name type="scientific">Aeromicrobium phragmitis</name>
    <dbReference type="NCBI Taxonomy" id="2478914"/>
    <lineage>
        <taxon>Bacteria</taxon>
        <taxon>Bacillati</taxon>
        <taxon>Actinomycetota</taxon>
        <taxon>Actinomycetes</taxon>
        <taxon>Propionibacteriales</taxon>
        <taxon>Nocardioidaceae</taxon>
        <taxon>Aeromicrobium</taxon>
    </lineage>
</organism>
<gene>
    <name evidence="2" type="ORF">D9V41_06060</name>
</gene>
<comment type="caution">
    <text evidence="2">The sequence shown here is derived from an EMBL/GenBank/DDBJ whole genome shotgun (WGS) entry which is preliminary data.</text>
</comment>
<accession>A0A3L8PQ99</accession>
<evidence type="ECO:0008006" key="4">
    <source>
        <dbReference type="Google" id="ProtNLM"/>
    </source>
</evidence>
<feature type="transmembrane region" description="Helical" evidence="1">
    <location>
        <begin position="33"/>
        <end position="54"/>
    </location>
</feature>
<feature type="transmembrane region" description="Helical" evidence="1">
    <location>
        <begin position="66"/>
        <end position="90"/>
    </location>
</feature>
<sequence>MARLFVMIGVFLGSAALGLLAAAGLVDGFRLRIFGFVTTVVIYAIVQSLVTAWLGRVAEARARALVGLSGLGATVIALVIASWFGGAIWISGLTAWFWGAIVVWAVSSVAALALPRLLAALGVEAARERPAEA</sequence>
<keyword evidence="3" id="KW-1185">Reference proteome</keyword>
<dbReference type="EMBL" id="RDBF01000003">
    <property type="protein sequence ID" value="RLV56628.1"/>
    <property type="molecule type" value="Genomic_DNA"/>
</dbReference>
<evidence type="ECO:0000313" key="3">
    <source>
        <dbReference type="Proteomes" id="UP000282515"/>
    </source>
</evidence>
<keyword evidence="1" id="KW-0472">Membrane</keyword>
<dbReference type="OrthoDB" id="4871734at2"/>
<reference evidence="2 3" key="1">
    <citation type="submission" date="2018-10" db="EMBL/GenBank/DDBJ databases">
        <title>Aeromicrobium sp. 9W16Y-2 whole genome shotgun sequence.</title>
        <authorList>
            <person name="Li F."/>
        </authorList>
    </citation>
    <scope>NUCLEOTIDE SEQUENCE [LARGE SCALE GENOMIC DNA]</scope>
    <source>
        <strain evidence="2 3">9W16Y-2</strain>
    </source>
</reference>
<dbReference type="AlphaFoldDB" id="A0A3L8PQ99"/>
<protein>
    <recommendedName>
        <fullName evidence="4">Phage holin family protein</fullName>
    </recommendedName>
</protein>
<evidence type="ECO:0000256" key="1">
    <source>
        <dbReference type="SAM" id="Phobius"/>
    </source>
</evidence>
<keyword evidence="1" id="KW-1133">Transmembrane helix</keyword>
<name>A0A3L8PQ99_9ACTN</name>
<proteinExistence type="predicted"/>